<dbReference type="SUPFAM" id="SSF103473">
    <property type="entry name" value="MFS general substrate transporter"/>
    <property type="match status" value="1"/>
</dbReference>
<feature type="transmembrane region" description="Helical" evidence="9">
    <location>
        <begin position="285"/>
        <end position="311"/>
    </location>
</feature>
<feature type="transmembrane region" description="Helical" evidence="9">
    <location>
        <begin position="47"/>
        <end position="67"/>
    </location>
</feature>
<feature type="transmembrane region" description="Helical" evidence="9">
    <location>
        <begin position="395"/>
        <end position="413"/>
    </location>
</feature>
<dbReference type="AlphaFoldDB" id="A0A645AP10"/>
<proteinExistence type="inferred from homology"/>
<dbReference type="PRINTS" id="PR00171">
    <property type="entry name" value="SUGRTRNSPORT"/>
</dbReference>
<dbReference type="PROSITE" id="PS00216">
    <property type="entry name" value="SUGAR_TRANSPORT_1"/>
    <property type="match status" value="1"/>
</dbReference>
<organism evidence="11">
    <name type="scientific">bioreactor metagenome</name>
    <dbReference type="NCBI Taxonomy" id="1076179"/>
    <lineage>
        <taxon>unclassified sequences</taxon>
        <taxon>metagenomes</taxon>
        <taxon>ecological metagenomes</taxon>
    </lineage>
</organism>
<gene>
    <name evidence="11" type="primary">csbC_3</name>
    <name evidence="11" type="ORF">SDC9_101425</name>
</gene>
<dbReference type="InterPro" id="IPR050814">
    <property type="entry name" value="Myo-inositol_Transporter"/>
</dbReference>
<dbReference type="InterPro" id="IPR020846">
    <property type="entry name" value="MFS_dom"/>
</dbReference>
<dbReference type="PANTHER" id="PTHR48020:SF12">
    <property type="entry name" value="PROTON MYO-INOSITOL COTRANSPORTER"/>
    <property type="match status" value="1"/>
</dbReference>
<dbReference type="PANTHER" id="PTHR48020">
    <property type="entry name" value="PROTON MYO-INOSITOL COTRANSPORTER"/>
    <property type="match status" value="1"/>
</dbReference>
<dbReference type="Pfam" id="PF00083">
    <property type="entry name" value="Sugar_tr"/>
    <property type="match status" value="1"/>
</dbReference>
<evidence type="ECO:0000256" key="4">
    <source>
        <dbReference type="ARBA" id="ARBA00022475"/>
    </source>
</evidence>
<evidence type="ECO:0000313" key="11">
    <source>
        <dbReference type="EMBL" id="MPM54646.1"/>
    </source>
</evidence>
<evidence type="ECO:0000256" key="2">
    <source>
        <dbReference type="ARBA" id="ARBA00010992"/>
    </source>
</evidence>
<reference evidence="11" key="1">
    <citation type="submission" date="2019-08" db="EMBL/GenBank/DDBJ databases">
        <authorList>
            <person name="Kucharzyk K."/>
            <person name="Murdoch R.W."/>
            <person name="Higgins S."/>
            <person name="Loffler F."/>
        </authorList>
    </citation>
    <scope>NUCLEOTIDE SEQUENCE</scope>
</reference>
<evidence type="ECO:0000256" key="9">
    <source>
        <dbReference type="SAM" id="Phobius"/>
    </source>
</evidence>
<feature type="transmembrane region" description="Helical" evidence="9">
    <location>
        <begin position="9"/>
        <end position="35"/>
    </location>
</feature>
<evidence type="ECO:0000259" key="10">
    <source>
        <dbReference type="PROSITE" id="PS50850"/>
    </source>
</evidence>
<feature type="domain" description="Major facilitator superfamily (MFS) profile" evidence="10">
    <location>
        <begin position="13"/>
        <end position="455"/>
    </location>
</feature>
<dbReference type="PROSITE" id="PS50850">
    <property type="entry name" value="MFS"/>
    <property type="match status" value="1"/>
</dbReference>
<keyword evidence="4" id="KW-1003">Cell membrane</keyword>
<comment type="similarity">
    <text evidence="2">Belongs to the major facilitator superfamily. Sugar transporter (TC 2.A.1.1) family.</text>
</comment>
<keyword evidence="8 9" id="KW-0472">Membrane</keyword>
<dbReference type="EMBL" id="VSSQ01014900">
    <property type="protein sequence ID" value="MPM54646.1"/>
    <property type="molecule type" value="Genomic_DNA"/>
</dbReference>
<dbReference type="FunFam" id="1.20.1250.20:FF:000218">
    <property type="entry name" value="facilitated trehalose transporter Tret1"/>
    <property type="match status" value="1"/>
</dbReference>
<feature type="transmembrane region" description="Helical" evidence="9">
    <location>
        <begin position="108"/>
        <end position="125"/>
    </location>
</feature>
<accession>A0A645AP10</accession>
<name>A0A645AP10_9ZZZZ</name>
<evidence type="ECO:0000256" key="6">
    <source>
        <dbReference type="ARBA" id="ARBA00022692"/>
    </source>
</evidence>
<evidence type="ECO:0000256" key="1">
    <source>
        <dbReference type="ARBA" id="ARBA00004651"/>
    </source>
</evidence>
<evidence type="ECO:0000256" key="3">
    <source>
        <dbReference type="ARBA" id="ARBA00022448"/>
    </source>
</evidence>
<evidence type="ECO:0000256" key="7">
    <source>
        <dbReference type="ARBA" id="ARBA00022989"/>
    </source>
</evidence>
<feature type="transmembrane region" description="Helical" evidence="9">
    <location>
        <begin position="171"/>
        <end position="189"/>
    </location>
</feature>
<evidence type="ECO:0000256" key="8">
    <source>
        <dbReference type="ARBA" id="ARBA00023136"/>
    </source>
</evidence>
<feature type="transmembrane region" description="Helical" evidence="9">
    <location>
        <begin position="137"/>
        <end position="159"/>
    </location>
</feature>
<dbReference type="GO" id="GO:0022857">
    <property type="term" value="F:transmembrane transporter activity"/>
    <property type="evidence" value="ECO:0007669"/>
    <property type="project" value="InterPro"/>
</dbReference>
<evidence type="ECO:0000256" key="5">
    <source>
        <dbReference type="ARBA" id="ARBA00022597"/>
    </source>
</evidence>
<keyword evidence="5" id="KW-0762">Sugar transport</keyword>
<keyword evidence="6 9" id="KW-0812">Transmembrane</keyword>
<comment type="subcellular location">
    <subcellularLocation>
        <location evidence="1">Cell membrane</location>
        <topology evidence="1">Multi-pass membrane protein</topology>
    </subcellularLocation>
</comment>
<feature type="transmembrane region" description="Helical" evidence="9">
    <location>
        <begin position="433"/>
        <end position="451"/>
    </location>
</feature>
<keyword evidence="7 9" id="KW-1133">Transmembrane helix</keyword>
<dbReference type="InterPro" id="IPR005829">
    <property type="entry name" value="Sugar_transporter_CS"/>
</dbReference>
<dbReference type="Gene3D" id="1.20.1250.20">
    <property type="entry name" value="MFS general substrate transporter like domains"/>
    <property type="match status" value="1"/>
</dbReference>
<protein>
    <submittedName>
        <fullName evidence="11">Putative metabolite transport protein CsbC</fullName>
    </submittedName>
</protein>
<feature type="transmembrane region" description="Helical" evidence="9">
    <location>
        <begin position="251"/>
        <end position="273"/>
    </location>
</feature>
<sequence length="476" mass="52333">MDNAYNKNLIYIIAVIAATGGLLFGFDTGVISGAIPFFQQDFGVDDNVVELVTSSGLIGAILGALFCGKVTDQLGRKPVILASAAVFAIGALWSGFAPDIYHLVLSRLFLGIVIGVSSFAVPLYIAEMSPARLRGTLVSMFQLMITIGVLISYLSDLFFANEQDITCWRPMFYVGVIPALILFIGMYFIPETPRWLMGKGRIDESRKILSRIEPQESVRIMIGQIQAELKENEKSSSSWKELLNPWLRTPLIVAIGIMFFQQFVGINTVIYYSPKIFLMVGFDGAVSAIWASVGVGAVNVLATIISVYFVDRLGRKKLYFIGLSGIVLSLIALSTSFIFVNQLGETGKWLAVGLVILYVTFYAVSIGPLGWLIISEVFPQYVRGLGASLGSLSVWFFNTIVSFTFFKLVRALAIPGTELVVVGEEMGNPAGAFFFYSLIALTGLIWGYFFVPETKGISLEKIEKHWKNNGKPRNLK</sequence>
<dbReference type="InterPro" id="IPR003663">
    <property type="entry name" value="Sugar/inositol_transpt"/>
</dbReference>
<keyword evidence="3" id="KW-0813">Transport</keyword>
<dbReference type="InterPro" id="IPR036259">
    <property type="entry name" value="MFS_trans_sf"/>
</dbReference>
<dbReference type="GO" id="GO:0005886">
    <property type="term" value="C:plasma membrane"/>
    <property type="evidence" value="ECO:0007669"/>
    <property type="project" value="UniProtKB-SubCell"/>
</dbReference>
<feature type="transmembrane region" description="Helical" evidence="9">
    <location>
        <begin position="351"/>
        <end position="374"/>
    </location>
</feature>
<feature type="transmembrane region" description="Helical" evidence="9">
    <location>
        <begin position="79"/>
        <end position="96"/>
    </location>
</feature>
<feature type="transmembrane region" description="Helical" evidence="9">
    <location>
        <begin position="318"/>
        <end position="339"/>
    </location>
</feature>
<dbReference type="NCBIfam" id="TIGR00879">
    <property type="entry name" value="SP"/>
    <property type="match status" value="1"/>
</dbReference>
<dbReference type="InterPro" id="IPR005828">
    <property type="entry name" value="MFS_sugar_transport-like"/>
</dbReference>
<comment type="caution">
    <text evidence="11">The sequence shown here is derived from an EMBL/GenBank/DDBJ whole genome shotgun (WGS) entry which is preliminary data.</text>
</comment>